<dbReference type="Proteomes" id="UP000619293">
    <property type="component" value="Unassembled WGS sequence"/>
</dbReference>
<dbReference type="GO" id="GO:0008409">
    <property type="term" value="F:5'-3' exonuclease activity"/>
    <property type="evidence" value="ECO:0007669"/>
    <property type="project" value="InterPro"/>
</dbReference>
<dbReference type="Pfam" id="PF02739">
    <property type="entry name" value="5_3_exonuc_N"/>
    <property type="match status" value="1"/>
</dbReference>
<dbReference type="PANTHER" id="PTHR42646:SF2">
    <property type="entry name" value="5'-3' EXONUCLEASE FAMILY PROTEIN"/>
    <property type="match status" value="1"/>
</dbReference>
<dbReference type="InterPro" id="IPR038969">
    <property type="entry name" value="FEN"/>
</dbReference>
<feature type="domain" description="5'-3' exonuclease" evidence="7">
    <location>
        <begin position="3"/>
        <end position="271"/>
    </location>
</feature>
<dbReference type="InterPro" id="IPR020046">
    <property type="entry name" value="5-3_exonucl_a-hlix_arch_N"/>
</dbReference>
<gene>
    <name evidence="8" type="ORF">Cch02nite_75460</name>
</gene>
<evidence type="ECO:0000256" key="3">
    <source>
        <dbReference type="ARBA" id="ARBA00022839"/>
    </source>
</evidence>
<dbReference type="SMART" id="SM00475">
    <property type="entry name" value="53EXOc"/>
    <property type="match status" value="1"/>
</dbReference>
<evidence type="ECO:0000259" key="7">
    <source>
        <dbReference type="SMART" id="SM00475"/>
    </source>
</evidence>
<evidence type="ECO:0000313" key="8">
    <source>
        <dbReference type="EMBL" id="GIF94102.1"/>
    </source>
</evidence>
<dbReference type="AlphaFoldDB" id="A0A8J3K751"/>
<evidence type="ECO:0000256" key="4">
    <source>
        <dbReference type="ARBA" id="ARBA00023125"/>
    </source>
</evidence>
<dbReference type="PANTHER" id="PTHR42646">
    <property type="entry name" value="FLAP ENDONUCLEASE XNI"/>
    <property type="match status" value="1"/>
</dbReference>
<comment type="caution">
    <text evidence="8">The sequence shown here is derived from an EMBL/GenBank/DDBJ whole genome shotgun (WGS) entry which is preliminary data.</text>
</comment>
<dbReference type="GO" id="GO:0017108">
    <property type="term" value="F:5'-flap endonuclease activity"/>
    <property type="evidence" value="ECO:0007669"/>
    <property type="project" value="InterPro"/>
</dbReference>
<dbReference type="InterPro" id="IPR008918">
    <property type="entry name" value="HhH2"/>
</dbReference>
<dbReference type="Pfam" id="PF01367">
    <property type="entry name" value="5_3_exonuc"/>
    <property type="match status" value="1"/>
</dbReference>
<dbReference type="RefSeq" id="WP_191842982.1">
    <property type="nucleotide sequence ID" value="NZ_BAAALB010000037.1"/>
</dbReference>
<dbReference type="Gene3D" id="1.10.150.20">
    <property type="entry name" value="5' to 3' exonuclease, C-terminal subdomain"/>
    <property type="match status" value="1"/>
</dbReference>
<dbReference type="Gene3D" id="3.40.50.1010">
    <property type="entry name" value="5'-nuclease"/>
    <property type="match status" value="1"/>
</dbReference>
<dbReference type="InterPro" id="IPR002421">
    <property type="entry name" value="5-3_exonuclease"/>
</dbReference>
<accession>A0A8J3K751</accession>
<evidence type="ECO:0000256" key="6">
    <source>
        <dbReference type="ARBA" id="ARBA00050026"/>
    </source>
</evidence>
<keyword evidence="3 8" id="KW-0269">Exonuclease</keyword>
<keyword evidence="2" id="KW-0378">Hydrolase</keyword>
<evidence type="ECO:0000256" key="2">
    <source>
        <dbReference type="ARBA" id="ARBA00022801"/>
    </source>
</evidence>
<keyword evidence="4" id="KW-0238">DNA-binding</keyword>
<evidence type="ECO:0000256" key="5">
    <source>
        <dbReference type="ARBA" id="ARBA00049957"/>
    </source>
</evidence>
<protein>
    <recommendedName>
        <fullName evidence="6">5'-3' exonuclease</fullName>
    </recommendedName>
</protein>
<organism evidence="8 9">
    <name type="scientific">Catellatospora chokoriensis</name>
    <dbReference type="NCBI Taxonomy" id="310353"/>
    <lineage>
        <taxon>Bacteria</taxon>
        <taxon>Bacillati</taxon>
        <taxon>Actinomycetota</taxon>
        <taxon>Actinomycetes</taxon>
        <taxon>Micromonosporales</taxon>
        <taxon>Micromonosporaceae</taxon>
        <taxon>Catellatospora</taxon>
    </lineage>
</organism>
<dbReference type="GO" id="GO:0003677">
    <property type="term" value="F:DNA binding"/>
    <property type="evidence" value="ECO:0007669"/>
    <property type="project" value="UniProtKB-KW"/>
</dbReference>
<name>A0A8J3K751_9ACTN</name>
<reference evidence="8 9" key="1">
    <citation type="submission" date="2021-01" db="EMBL/GenBank/DDBJ databases">
        <title>Whole genome shotgun sequence of Catellatospora chokoriensis NBRC 107358.</title>
        <authorList>
            <person name="Komaki H."/>
            <person name="Tamura T."/>
        </authorList>
    </citation>
    <scope>NUCLEOTIDE SEQUENCE [LARGE SCALE GENOMIC DNA]</scope>
    <source>
        <strain evidence="8 9">NBRC 107358</strain>
    </source>
</reference>
<proteinExistence type="predicted"/>
<dbReference type="SMART" id="SM00279">
    <property type="entry name" value="HhH2"/>
    <property type="match status" value="1"/>
</dbReference>
<dbReference type="CDD" id="cd09898">
    <property type="entry name" value="H3TH_53EXO"/>
    <property type="match status" value="1"/>
</dbReference>
<dbReference type="EMBL" id="BONG01000082">
    <property type="protein sequence ID" value="GIF94102.1"/>
    <property type="molecule type" value="Genomic_DNA"/>
</dbReference>
<keyword evidence="9" id="KW-1185">Reference proteome</keyword>
<comment type="function">
    <text evidence="5">5'-3' exonuclease acting preferentially on double-stranded DNA.</text>
</comment>
<dbReference type="SUPFAM" id="SSF88723">
    <property type="entry name" value="PIN domain-like"/>
    <property type="match status" value="1"/>
</dbReference>
<dbReference type="InterPro" id="IPR020045">
    <property type="entry name" value="DNA_polI_H3TH"/>
</dbReference>
<evidence type="ECO:0000256" key="1">
    <source>
        <dbReference type="ARBA" id="ARBA00022722"/>
    </source>
</evidence>
<dbReference type="SUPFAM" id="SSF47807">
    <property type="entry name" value="5' to 3' exonuclease, C-terminal subdomain"/>
    <property type="match status" value="1"/>
</dbReference>
<dbReference type="CDD" id="cd09859">
    <property type="entry name" value="PIN_53EXO"/>
    <property type="match status" value="1"/>
</dbReference>
<keyword evidence="1" id="KW-0540">Nuclease</keyword>
<dbReference type="InterPro" id="IPR036279">
    <property type="entry name" value="5-3_exonuclease_C_sf"/>
</dbReference>
<evidence type="ECO:0000313" key="9">
    <source>
        <dbReference type="Proteomes" id="UP000619293"/>
    </source>
</evidence>
<sequence>MTAPLLAIDAPSLYFRAFHGVPAKAAMAPDGTPVNAVRGFLDMVTTLVKGRRPGRLVCALDYDWRPAWRVALISTYKTHRVAPAGGEEVPDELVPQVDLLLEVLDAFGIVAYGVDGNEADDVLGTLAATQAAPVEVVSGDRDLFQLVDDERGVRLLYVGRGVAKLEDCDEAAVLAKYGVPAGGYADFAALRGDPSDGLPGVAGVGEKTAARLIERYGSLDAIVAAVADPSADFAPGLRTKLEAAAGYLAVAPKVVRVATDLKLPEHDLTLPAAPRDPDRLLALAERWNLASPCRRLVDALAENAG</sequence>
<dbReference type="GO" id="GO:0033567">
    <property type="term" value="P:DNA replication, Okazaki fragment processing"/>
    <property type="evidence" value="ECO:0007669"/>
    <property type="project" value="InterPro"/>
</dbReference>
<dbReference type="InterPro" id="IPR029060">
    <property type="entry name" value="PIN-like_dom_sf"/>
</dbReference>